<comment type="caution">
    <text evidence="8">The sequence shown here is derived from an EMBL/GenBank/DDBJ whole genome shotgun (WGS) entry which is preliminary data.</text>
</comment>
<evidence type="ECO:0000256" key="5">
    <source>
        <dbReference type="ARBA" id="ARBA00022989"/>
    </source>
</evidence>
<accession>A0AAN7H6N1</accession>
<dbReference type="Pfam" id="PF04488">
    <property type="entry name" value="Gly_transf_sug"/>
    <property type="match status" value="1"/>
</dbReference>
<evidence type="ECO:0000256" key="4">
    <source>
        <dbReference type="ARBA" id="ARBA00022692"/>
    </source>
</evidence>
<dbReference type="InterPro" id="IPR051706">
    <property type="entry name" value="Glycosyltransferase_domain"/>
</dbReference>
<comment type="similarity">
    <text evidence="2">Belongs to the glycosyltransferase 32 family.</text>
</comment>
<dbReference type="SUPFAM" id="SSF53448">
    <property type="entry name" value="Nucleotide-diphospho-sugar transferases"/>
    <property type="match status" value="1"/>
</dbReference>
<keyword evidence="3 8" id="KW-0808">Transferase</keyword>
<evidence type="ECO:0000256" key="1">
    <source>
        <dbReference type="ARBA" id="ARBA00004370"/>
    </source>
</evidence>
<reference evidence="8" key="2">
    <citation type="submission" date="2023-05" db="EMBL/GenBank/DDBJ databases">
        <authorList>
            <consortium name="Lawrence Berkeley National Laboratory"/>
            <person name="Steindorff A."/>
            <person name="Hensen N."/>
            <person name="Bonometti L."/>
            <person name="Westerberg I."/>
            <person name="Brannstrom I.O."/>
            <person name="Guillou S."/>
            <person name="Cros-Aarteil S."/>
            <person name="Calhoun S."/>
            <person name="Haridas S."/>
            <person name="Kuo A."/>
            <person name="Mondo S."/>
            <person name="Pangilinan J."/>
            <person name="Riley R."/>
            <person name="Labutti K."/>
            <person name="Andreopoulos B."/>
            <person name="Lipzen A."/>
            <person name="Chen C."/>
            <person name="Yanf M."/>
            <person name="Daum C."/>
            <person name="Ng V."/>
            <person name="Clum A."/>
            <person name="Ohm R."/>
            <person name="Martin F."/>
            <person name="Silar P."/>
            <person name="Natvig D."/>
            <person name="Lalanne C."/>
            <person name="Gautier V."/>
            <person name="Ament-Velasquez S.L."/>
            <person name="Kruys A."/>
            <person name="Hutchinson M.I."/>
            <person name="Powell A.J."/>
            <person name="Barry K."/>
            <person name="Miller A.N."/>
            <person name="Grigoriev I.V."/>
            <person name="Debuchy R."/>
            <person name="Gladieux P."/>
            <person name="Thoren M.H."/>
            <person name="Johannesson H."/>
        </authorList>
    </citation>
    <scope>NUCLEOTIDE SEQUENCE</scope>
    <source>
        <strain evidence="8">CBS 990.96</strain>
    </source>
</reference>
<dbReference type="Proteomes" id="UP001301958">
    <property type="component" value="Unassembled WGS sequence"/>
</dbReference>
<dbReference type="GO" id="GO:0016020">
    <property type="term" value="C:membrane"/>
    <property type="evidence" value="ECO:0007669"/>
    <property type="project" value="UniProtKB-SubCell"/>
</dbReference>
<protein>
    <submittedName>
        <fullName evidence="8">Nucleotide-diphospho-sugar transferase</fullName>
    </submittedName>
</protein>
<dbReference type="InterPro" id="IPR029044">
    <property type="entry name" value="Nucleotide-diphossugar_trans"/>
</dbReference>
<keyword evidence="9" id="KW-1185">Reference proteome</keyword>
<dbReference type="PANTHER" id="PTHR32385">
    <property type="entry name" value="MANNOSYL PHOSPHORYLINOSITOL CERAMIDE SYNTHASE"/>
    <property type="match status" value="1"/>
</dbReference>
<evidence type="ECO:0000313" key="9">
    <source>
        <dbReference type="Proteomes" id="UP001301958"/>
    </source>
</evidence>
<evidence type="ECO:0000256" key="6">
    <source>
        <dbReference type="ARBA" id="ARBA00023136"/>
    </source>
</evidence>
<reference evidence="8" key="1">
    <citation type="journal article" date="2023" name="Mol. Phylogenet. Evol.">
        <title>Genome-scale phylogeny and comparative genomics of the fungal order Sordariales.</title>
        <authorList>
            <person name="Hensen N."/>
            <person name="Bonometti L."/>
            <person name="Westerberg I."/>
            <person name="Brannstrom I.O."/>
            <person name="Guillou S."/>
            <person name="Cros-Aarteil S."/>
            <person name="Calhoun S."/>
            <person name="Haridas S."/>
            <person name="Kuo A."/>
            <person name="Mondo S."/>
            <person name="Pangilinan J."/>
            <person name="Riley R."/>
            <person name="LaButti K."/>
            <person name="Andreopoulos B."/>
            <person name="Lipzen A."/>
            <person name="Chen C."/>
            <person name="Yan M."/>
            <person name="Daum C."/>
            <person name="Ng V."/>
            <person name="Clum A."/>
            <person name="Steindorff A."/>
            <person name="Ohm R.A."/>
            <person name="Martin F."/>
            <person name="Silar P."/>
            <person name="Natvig D.O."/>
            <person name="Lalanne C."/>
            <person name="Gautier V."/>
            <person name="Ament-Velasquez S.L."/>
            <person name="Kruys A."/>
            <person name="Hutchinson M.I."/>
            <person name="Powell A.J."/>
            <person name="Barry K."/>
            <person name="Miller A.N."/>
            <person name="Grigoriev I.V."/>
            <person name="Debuchy R."/>
            <person name="Gladieux P."/>
            <person name="Hiltunen Thoren M."/>
            <person name="Johannesson H."/>
        </authorList>
    </citation>
    <scope>NUCLEOTIDE SEQUENCE</scope>
    <source>
        <strain evidence="8">CBS 990.96</strain>
    </source>
</reference>
<organism evidence="8 9">
    <name type="scientific">Podospora fimiseda</name>
    <dbReference type="NCBI Taxonomy" id="252190"/>
    <lineage>
        <taxon>Eukaryota</taxon>
        <taxon>Fungi</taxon>
        <taxon>Dikarya</taxon>
        <taxon>Ascomycota</taxon>
        <taxon>Pezizomycotina</taxon>
        <taxon>Sordariomycetes</taxon>
        <taxon>Sordariomycetidae</taxon>
        <taxon>Sordariales</taxon>
        <taxon>Podosporaceae</taxon>
        <taxon>Podospora</taxon>
    </lineage>
</organism>
<dbReference type="AlphaFoldDB" id="A0AAN7H6N1"/>
<feature type="transmembrane region" description="Helical" evidence="7">
    <location>
        <begin position="287"/>
        <end position="305"/>
    </location>
</feature>
<gene>
    <name evidence="8" type="ORF">QBC38DRAFT_41588</name>
</gene>
<keyword evidence="5 7" id="KW-1133">Transmembrane helix</keyword>
<dbReference type="InterPro" id="IPR007577">
    <property type="entry name" value="GlycoTrfase_DXD_sugar-bd_CS"/>
</dbReference>
<dbReference type="GO" id="GO:0051999">
    <property type="term" value="P:mannosyl-inositol phosphorylceramide biosynthetic process"/>
    <property type="evidence" value="ECO:0007669"/>
    <property type="project" value="TreeGrafter"/>
</dbReference>
<proteinExistence type="inferred from homology"/>
<evidence type="ECO:0000256" key="3">
    <source>
        <dbReference type="ARBA" id="ARBA00022679"/>
    </source>
</evidence>
<dbReference type="GO" id="GO:0000030">
    <property type="term" value="F:mannosyltransferase activity"/>
    <property type="evidence" value="ECO:0007669"/>
    <property type="project" value="TreeGrafter"/>
</dbReference>
<sequence>MRASIRISFIFWTVLLFGAFIYIIISLLRFKQIFFEHAGLTLSQAEAADAYADPAHENRVQQIPKIVHQVFHNWNDPGNNTLPEDWAKIRGNCMDLNPDFEFMIWTEQKSRDFIETEYPWFLQTYDGYRYKVQRVDAVRYFLLLHYGGIYIDLDNGCKTALDPLLYYPVWVTDGARGALSNNIIAGKPNHPFWAHVTMSLIPYDWNYFFPYVTISFASGQWFETAVWEKYHAMLPAPSENPDVEHRLYRLIMDDRPEADEWVFFTQERGGTWVNWDNRMFLEIGDHLFLLFATLLGGFAIVSWWAQRCARKYRSGGYSRLMSMPDRVV</sequence>
<dbReference type="Gene3D" id="3.90.550.20">
    <property type="match status" value="1"/>
</dbReference>
<keyword evidence="6 7" id="KW-0472">Membrane</keyword>
<keyword evidence="4 7" id="KW-0812">Transmembrane</keyword>
<comment type="subcellular location">
    <subcellularLocation>
        <location evidence="1">Membrane</location>
    </subcellularLocation>
</comment>
<dbReference type="EMBL" id="MU865299">
    <property type="protein sequence ID" value="KAK4230420.1"/>
    <property type="molecule type" value="Genomic_DNA"/>
</dbReference>
<evidence type="ECO:0000313" key="8">
    <source>
        <dbReference type="EMBL" id="KAK4230420.1"/>
    </source>
</evidence>
<name>A0AAN7H6N1_9PEZI</name>
<feature type="transmembrane region" description="Helical" evidence="7">
    <location>
        <begin position="7"/>
        <end position="28"/>
    </location>
</feature>
<dbReference type="PANTHER" id="PTHR32385:SF20">
    <property type="entry name" value="MANNOSYL PHOSPHORYLINOSITOL CERAMIDE SYNTHASE CSH1-RELATED"/>
    <property type="match status" value="1"/>
</dbReference>
<evidence type="ECO:0000256" key="2">
    <source>
        <dbReference type="ARBA" id="ARBA00009003"/>
    </source>
</evidence>
<evidence type="ECO:0000256" key="7">
    <source>
        <dbReference type="SAM" id="Phobius"/>
    </source>
</evidence>